<evidence type="ECO:0000256" key="2">
    <source>
        <dbReference type="ARBA" id="ARBA00012838"/>
    </source>
</evidence>
<evidence type="ECO:0000313" key="16">
    <source>
        <dbReference type="EMBL" id="SUZ56824.1"/>
    </source>
</evidence>
<protein>
    <recommendedName>
        <fullName evidence="2">methionine--tRNA ligase</fullName>
        <ecNumber evidence="2">6.1.1.10</ecNumber>
    </recommendedName>
    <alternativeName>
        <fullName evidence="13">Methionyl-tRNA synthetase</fullName>
    </alternativeName>
</protein>
<dbReference type="InterPro" id="IPR009080">
    <property type="entry name" value="tRNAsynth_Ia_anticodon-bd"/>
</dbReference>
<dbReference type="InterPro" id="IPR014758">
    <property type="entry name" value="Met-tRNA_synth"/>
</dbReference>
<evidence type="ECO:0000256" key="6">
    <source>
        <dbReference type="ARBA" id="ARBA00022723"/>
    </source>
</evidence>
<dbReference type="FunFam" id="2.20.28.20:FF:000001">
    <property type="entry name" value="Methionine--tRNA ligase"/>
    <property type="match status" value="1"/>
</dbReference>
<evidence type="ECO:0000259" key="15">
    <source>
        <dbReference type="PROSITE" id="PS50886"/>
    </source>
</evidence>
<keyword evidence="5" id="KW-0436">Ligase</keyword>
<proteinExistence type="predicted"/>
<evidence type="ECO:0000256" key="14">
    <source>
        <dbReference type="ARBA" id="ARBA00047364"/>
    </source>
</evidence>
<dbReference type="InterPro" id="IPR013155">
    <property type="entry name" value="M/V/L/I-tRNA-synth_anticd-bd"/>
</dbReference>
<comment type="catalytic activity">
    <reaction evidence="14">
        <text>tRNA(Met) + L-methionine + ATP = L-methionyl-tRNA(Met) + AMP + diphosphate</text>
        <dbReference type="Rhea" id="RHEA:13481"/>
        <dbReference type="Rhea" id="RHEA-COMP:9667"/>
        <dbReference type="Rhea" id="RHEA-COMP:9698"/>
        <dbReference type="ChEBI" id="CHEBI:30616"/>
        <dbReference type="ChEBI" id="CHEBI:33019"/>
        <dbReference type="ChEBI" id="CHEBI:57844"/>
        <dbReference type="ChEBI" id="CHEBI:78442"/>
        <dbReference type="ChEBI" id="CHEBI:78530"/>
        <dbReference type="ChEBI" id="CHEBI:456215"/>
        <dbReference type="EC" id="6.1.1.10"/>
    </reaction>
</comment>
<keyword evidence="6" id="KW-0479">Metal-binding</keyword>
<keyword evidence="3" id="KW-0963">Cytoplasm</keyword>
<dbReference type="PROSITE" id="PS50886">
    <property type="entry name" value="TRBD"/>
    <property type="match status" value="1"/>
</dbReference>
<keyword evidence="12" id="KW-0030">Aminoacyl-tRNA synthetase</keyword>
<dbReference type="PANTHER" id="PTHR45765">
    <property type="entry name" value="METHIONINE--TRNA LIGASE"/>
    <property type="match status" value="1"/>
</dbReference>
<dbReference type="Pfam" id="PF09334">
    <property type="entry name" value="tRNA-synt_1g"/>
    <property type="match status" value="1"/>
</dbReference>
<dbReference type="SUPFAM" id="SSF50249">
    <property type="entry name" value="Nucleic acid-binding proteins"/>
    <property type="match status" value="1"/>
</dbReference>
<reference evidence="16" key="1">
    <citation type="submission" date="2018-05" db="EMBL/GenBank/DDBJ databases">
        <authorList>
            <person name="Lanie J.A."/>
            <person name="Ng W.-L."/>
            <person name="Kazmierczak K.M."/>
            <person name="Andrzejewski T.M."/>
            <person name="Davidsen T.M."/>
            <person name="Wayne K.J."/>
            <person name="Tettelin H."/>
            <person name="Glass J.I."/>
            <person name="Rusch D."/>
            <person name="Podicherti R."/>
            <person name="Tsui H.-C.T."/>
            <person name="Winkler M.E."/>
        </authorList>
    </citation>
    <scope>NUCLEOTIDE SEQUENCE</scope>
</reference>
<dbReference type="CDD" id="cd07957">
    <property type="entry name" value="Anticodon_Ia_Met"/>
    <property type="match status" value="1"/>
</dbReference>
<evidence type="ECO:0000256" key="7">
    <source>
        <dbReference type="ARBA" id="ARBA00022741"/>
    </source>
</evidence>
<dbReference type="InterPro" id="IPR012340">
    <property type="entry name" value="NA-bd_OB-fold"/>
</dbReference>
<keyword evidence="11" id="KW-0648">Protein biosynthesis</keyword>
<dbReference type="InterPro" id="IPR029038">
    <property type="entry name" value="MetRS_Zn"/>
</dbReference>
<keyword evidence="9" id="KW-0067">ATP-binding</keyword>
<dbReference type="InterPro" id="IPR033911">
    <property type="entry name" value="MetRS_core"/>
</dbReference>
<gene>
    <name evidence="16" type="ORF">METZ01_LOCUS9678</name>
</gene>
<sequence length="735" mass="83282">MEYVAIFMAWPYANGPLHLGHVAGNCLPADIQYRYERARGRSVLMCSGSDEHGTPITLTAEQEGVSPQEIVDRFHEMNSKALTDLGCSWGVNIDSRGVEFGGTLYNRTSDPRHKQLVREVFTQLLESNLMSSEIMQQYCSISDDGVVRFLPDRYVEGDCPVCSSSGARGDQCDECGATYEANELVNPRSKLNPKASIEIRDTEHLFFRLDLFQKSLEAHYEERKGTWRPNVRAMTKNWLDMGLRPRAVTRDIEWGIELPLEGEEWHSKRVYVWFEAVQGYYTCARIWAEEYAVKAEHPDGNDAWGRWWKISEDGREPKHIYFMGKDNIPFHTIIWPAIIMGMNAANSDDTITHLPIPGHLALENNVPANEYLMLQGGQFSKSRRHAVWLPSFLSRFDPDTLRYYLSINMPEGHDTDFRWDEFVDRVNNELIGTYANFVHRVMTLTHRLPSDGGNPLSSFFDPTDYQEYSSNVQELMNEAIQSMERQRFKEALRSIMSIAQSGNSILQTAAPWEHLEDPDSDEARASLSALAYSWSLCRGLAVALRPFMPFQSDRLWEMLGEDDDIDTILWDESFSYADLNWNSDKPNHLFRRLDLDDILATELALAEDESNSKVNESDTVPGDSGGGYIEFEDFKKVEMRTGRISSVEDHPNADKLFVITIEDGPGTSRTVCAGLKGIIDASDLLGLNVVYVANLKPRKLRGVLSEGMLLAAEDEDGKVSVLTMNDDISPGSIVR</sequence>
<dbReference type="SUPFAM" id="SSF52374">
    <property type="entry name" value="Nucleotidylyl transferase"/>
    <property type="match status" value="1"/>
</dbReference>
<evidence type="ECO:0000256" key="4">
    <source>
        <dbReference type="ARBA" id="ARBA00022555"/>
    </source>
</evidence>
<feature type="domain" description="TRNA-binding" evidence="15">
    <location>
        <begin position="633"/>
        <end position="735"/>
    </location>
</feature>
<evidence type="ECO:0000256" key="9">
    <source>
        <dbReference type="ARBA" id="ARBA00022840"/>
    </source>
</evidence>
<name>A0A381NRS4_9ZZZZ</name>
<dbReference type="Pfam" id="PF08264">
    <property type="entry name" value="Anticodon_1"/>
    <property type="match status" value="1"/>
</dbReference>
<dbReference type="InterPro" id="IPR041872">
    <property type="entry name" value="Anticodon_Met"/>
</dbReference>
<evidence type="ECO:0000256" key="1">
    <source>
        <dbReference type="ARBA" id="ARBA00004496"/>
    </source>
</evidence>
<keyword evidence="7" id="KW-0547">Nucleotide-binding</keyword>
<dbReference type="SUPFAM" id="SSF57770">
    <property type="entry name" value="Methionyl-tRNA synthetase (MetRS), Zn-domain"/>
    <property type="match status" value="1"/>
</dbReference>
<organism evidence="16">
    <name type="scientific">marine metagenome</name>
    <dbReference type="NCBI Taxonomy" id="408172"/>
    <lineage>
        <taxon>unclassified sequences</taxon>
        <taxon>metagenomes</taxon>
        <taxon>ecological metagenomes</taxon>
    </lineage>
</organism>
<dbReference type="InterPro" id="IPR001412">
    <property type="entry name" value="aa-tRNA-synth_I_CS"/>
</dbReference>
<dbReference type="Pfam" id="PF01588">
    <property type="entry name" value="tRNA_bind"/>
    <property type="match status" value="1"/>
</dbReference>
<dbReference type="PROSITE" id="PS00178">
    <property type="entry name" value="AA_TRNA_LIGASE_I"/>
    <property type="match status" value="1"/>
</dbReference>
<dbReference type="GO" id="GO:0006431">
    <property type="term" value="P:methionyl-tRNA aminoacylation"/>
    <property type="evidence" value="ECO:0007669"/>
    <property type="project" value="InterPro"/>
</dbReference>
<dbReference type="EMBL" id="UINC01000525">
    <property type="protein sequence ID" value="SUZ56824.1"/>
    <property type="molecule type" value="Genomic_DNA"/>
</dbReference>
<keyword evidence="10" id="KW-0694">RNA-binding</keyword>
<dbReference type="Gene3D" id="1.10.730.10">
    <property type="entry name" value="Isoleucyl-tRNA Synthetase, Domain 1"/>
    <property type="match status" value="1"/>
</dbReference>
<accession>A0A381NRS4</accession>
<evidence type="ECO:0000256" key="3">
    <source>
        <dbReference type="ARBA" id="ARBA00022490"/>
    </source>
</evidence>
<dbReference type="InterPro" id="IPR015413">
    <property type="entry name" value="Methionyl/Leucyl_tRNA_Synth"/>
</dbReference>
<dbReference type="GO" id="GO:0005524">
    <property type="term" value="F:ATP binding"/>
    <property type="evidence" value="ECO:0007669"/>
    <property type="project" value="UniProtKB-KW"/>
</dbReference>
<keyword evidence="8" id="KW-0862">Zinc</keyword>
<evidence type="ECO:0000256" key="11">
    <source>
        <dbReference type="ARBA" id="ARBA00022917"/>
    </source>
</evidence>
<dbReference type="PANTHER" id="PTHR45765:SF1">
    <property type="entry name" value="METHIONINE--TRNA LIGASE, CYTOPLASMIC"/>
    <property type="match status" value="1"/>
</dbReference>
<dbReference type="InterPro" id="IPR023458">
    <property type="entry name" value="Met-tRNA_ligase_1"/>
</dbReference>
<dbReference type="NCBIfam" id="TIGR00398">
    <property type="entry name" value="metG"/>
    <property type="match status" value="1"/>
</dbReference>
<dbReference type="SUPFAM" id="SSF47323">
    <property type="entry name" value="Anticodon-binding domain of a subclass of class I aminoacyl-tRNA synthetases"/>
    <property type="match status" value="1"/>
</dbReference>
<dbReference type="GO" id="GO:0000049">
    <property type="term" value="F:tRNA binding"/>
    <property type="evidence" value="ECO:0007669"/>
    <property type="project" value="UniProtKB-KW"/>
</dbReference>
<dbReference type="GO" id="GO:0004825">
    <property type="term" value="F:methionine-tRNA ligase activity"/>
    <property type="evidence" value="ECO:0007669"/>
    <property type="project" value="UniProtKB-EC"/>
</dbReference>
<dbReference type="GO" id="GO:0046872">
    <property type="term" value="F:metal ion binding"/>
    <property type="evidence" value="ECO:0007669"/>
    <property type="project" value="UniProtKB-KW"/>
</dbReference>
<dbReference type="Gene3D" id="2.20.28.20">
    <property type="entry name" value="Methionyl-tRNA synthetase, Zn-domain"/>
    <property type="match status" value="1"/>
</dbReference>
<keyword evidence="4" id="KW-0820">tRNA-binding</keyword>
<evidence type="ECO:0000256" key="5">
    <source>
        <dbReference type="ARBA" id="ARBA00022598"/>
    </source>
</evidence>
<comment type="subcellular location">
    <subcellularLocation>
        <location evidence="1">Cytoplasm</location>
    </subcellularLocation>
</comment>
<dbReference type="Gene3D" id="2.40.50.140">
    <property type="entry name" value="Nucleic acid-binding proteins"/>
    <property type="match status" value="1"/>
</dbReference>
<evidence type="ECO:0000256" key="10">
    <source>
        <dbReference type="ARBA" id="ARBA00022884"/>
    </source>
</evidence>
<dbReference type="AlphaFoldDB" id="A0A381NRS4"/>
<dbReference type="PRINTS" id="PR01041">
    <property type="entry name" value="TRNASYNTHMET"/>
</dbReference>
<dbReference type="InterPro" id="IPR002547">
    <property type="entry name" value="tRNA-bd_dom"/>
</dbReference>
<dbReference type="EC" id="6.1.1.10" evidence="2"/>
<dbReference type="InterPro" id="IPR014729">
    <property type="entry name" value="Rossmann-like_a/b/a_fold"/>
</dbReference>
<dbReference type="Gene3D" id="3.40.50.620">
    <property type="entry name" value="HUPs"/>
    <property type="match status" value="1"/>
</dbReference>
<evidence type="ECO:0000256" key="13">
    <source>
        <dbReference type="ARBA" id="ARBA00030904"/>
    </source>
</evidence>
<dbReference type="NCBIfam" id="NF001100">
    <property type="entry name" value="PRK00133.1"/>
    <property type="match status" value="1"/>
</dbReference>
<evidence type="ECO:0000256" key="12">
    <source>
        <dbReference type="ARBA" id="ARBA00023146"/>
    </source>
</evidence>
<dbReference type="GO" id="GO:0005829">
    <property type="term" value="C:cytosol"/>
    <property type="evidence" value="ECO:0007669"/>
    <property type="project" value="TreeGrafter"/>
</dbReference>
<evidence type="ECO:0000256" key="8">
    <source>
        <dbReference type="ARBA" id="ARBA00022833"/>
    </source>
</evidence>